<dbReference type="InterPro" id="IPR003609">
    <property type="entry name" value="Pan_app"/>
</dbReference>
<feature type="compositionally biased region" description="Pro residues" evidence="1">
    <location>
        <begin position="389"/>
        <end position="404"/>
    </location>
</feature>
<keyword evidence="2" id="KW-0812">Transmembrane</keyword>
<name>A0ABY6LIJ8_9ARAC</name>
<dbReference type="PANTHER" id="PTHR47327">
    <property type="entry name" value="FI18240P1-RELATED"/>
    <property type="match status" value="1"/>
</dbReference>
<dbReference type="InterPro" id="IPR052774">
    <property type="entry name" value="Celegans_DevNeuronal_Protein"/>
</dbReference>
<feature type="domain" description="Apple" evidence="3">
    <location>
        <begin position="207"/>
        <end position="293"/>
    </location>
</feature>
<evidence type="ECO:0000259" key="4">
    <source>
        <dbReference type="PROSITE" id="PS51034"/>
    </source>
</evidence>
<dbReference type="PROSITE" id="PS50948">
    <property type="entry name" value="PAN"/>
    <property type="match status" value="4"/>
</dbReference>
<keyword evidence="2" id="KW-1133">Transmembrane helix</keyword>
<feature type="domain" description="ZP" evidence="4">
    <location>
        <begin position="530"/>
        <end position="774"/>
    </location>
</feature>
<dbReference type="Pfam" id="PF00024">
    <property type="entry name" value="PAN_1"/>
    <property type="match status" value="4"/>
</dbReference>
<dbReference type="Proteomes" id="UP001235939">
    <property type="component" value="Chromosome 17"/>
</dbReference>
<accession>A0ABY6LIJ8</accession>
<dbReference type="CDD" id="cd01099">
    <property type="entry name" value="PAN_AP_HGF"/>
    <property type="match status" value="3"/>
</dbReference>
<dbReference type="SUPFAM" id="SSF57414">
    <property type="entry name" value="Hairpin loop containing domain-like"/>
    <property type="match status" value="4"/>
</dbReference>
<feature type="domain" description="Apple" evidence="3">
    <location>
        <begin position="428"/>
        <end position="519"/>
    </location>
</feature>
<dbReference type="SMART" id="SM00473">
    <property type="entry name" value="PAN_AP"/>
    <property type="match status" value="4"/>
</dbReference>
<keyword evidence="2" id="KW-0472">Membrane</keyword>
<dbReference type="SMART" id="SM00241">
    <property type="entry name" value="ZP"/>
    <property type="match status" value="1"/>
</dbReference>
<keyword evidence="6" id="KW-1185">Reference proteome</keyword>
<dbReference type="PROSITE" id="PS51034">
    <property type="entry name" value="ZP_2"/>
    <property type="match status" value="1"/>
</dbReference>
<evidence type="ECO:0000256" key="1">
    <source>
        <dbReference type="SAM" id="MobiDB-lite"/>
    </source>
</evidence>
<feature type="compositionally biased region" description="Pro residues" evidence="1">
    <location>
        <begin position="416"/>
        <end position="426"/>
    </location>
</feature>
<evidence type="ECO:0000313" key="6">
    <source>
        <dbReference type="Proteomes" id="UP001235939"/>
    </source>
</evidence>
<gene>
    <name evidence="5" type="ORF">LAZ67_17003050</name>
</gene>
<dbReference type="EMBL" id="CP092879">
    <property type="protein sequence ID" value="UYV79535.1"/>
    <property type="molecule type" value="Genomic_DNA"/>
</dbReference>
<sequence>MPVPPECSTRLYAFDRTPGHRFEGSTGTDRETFSANRSACAARCAAETEFPCRSASWGPGGRCRLSRETRATHPGGLVADPEGDYLENLCLPAARLCPTLAFILEAGKEPDGAFERDRQAVRDFQECSRLCTRSLEERGFLCRSFLYDDKALTCALYDEDALGDDRKPLKDSTGDLYRVLCGSSDRVLPLHRERKRERFLASTTQRCDTDSLLNNATVECYRRKRLDMPHQVEVKAYSFQECLDECMRRYGRECQAVEFSSRYQTCRFSSFPDAPTPPNLVDDDAYDYYEFKWFRGGVQSGPMRTSPGSWPAAGGGANAGGQGWWPSNQGGVLWPGTGGAGQGWQNVGGVWSGAANQGQTWSSGATWGGAWPPQPAHKIGWPSPGAGAWPPPPPPPPPPGLPPHPHPHHLKGFPRGPWPPGPPVPDPCKSGGGFGGFRKMGHGTKVRQDFIKNVIRADRIEDCQKSCMESQKFACKSFNYRPFPPDNCELSDQDSRTLQVGNPAHFDHGSQFDYFERDVAGLSCLDVGQTCSPDGMEFILRTPEGFYGRIYTNGFYDSCFYDGNGGTVNVLRISRAHGFPRCGTIQYGDVITNIVVVQFNDYVQTSRDKKYNLTCLFSGPGETVVTSNSLETPAGRQPIPLEHLPAQNILTSNMVLNILYRGVPTNTIAVGDMLTFRLETRGHSPWDFFSDMFATNVIAKDPYTGRQVPLIDSRGCPVDPYVFPELRKTHDGALEADFYAFKIPDSDFLVFQATVKTCRGPCEPVICSDKARHGSYMSWGRRKKRELPANGTAPGNETSEEMEEVHELLQVYLSRADIPAAEGVSARPAPPTVCVAQAGYYGLLAAVVVLLILAGLLGLVACGLVRRAKLEAKAAASLPPASRFEDPSEPIYTDPSLFERSRSLRSLTISALKGGSLYN</sequence>
<dbReference type="InterPro" id="IPR001507">
    <property type="entry name" value="ZP_dom"/>
</dbReference>
<feature type="transmembrane region" description="Helical" evidence="2">
    <location>
        <begin position="840"/>
        <end position="865"/>
    </location>
</feature>
<feature type="domain" description="Apple" evidence="3">
    <location>
        <begin position="97"/>
        <end position="181"/>
    </location>
</feature>
<evidence type="ECO:0000313" key="5">
    <source>
        <dbReference type="EMBL" id="UYV79535.1"/>
    </source>
</evidence>
<dbReference type="PANTHER" id="PTHR47327:SF9">
    <property type="entry name" value="NO MECHANORECEPTOR POTENTIAL A, ISOFORM A"/>
    <property type="match status" value="1"/>
</dbReference>
<proteinExistence type="predicted"/>
<evidence type="ECO:0000256" key="2">
    <source>
        <dbReference type="SAM" id="Phobius"/>
    </source>
</evidence>
<reference evidence="5 6" key="1">
    <citation type="submission" date="2022-01" db="EMBL/GenBank/DDBJ databases">
        <title>A chromosomal length assembly of Cordylochernes scorpioides.</title>
        <authorList>
            <person name="Zeh D."/>
            <person name="Zeh J."/>
        </authorList>
    </citation>
    <scope>NUCLEOTIDE SEQUENCE [LARGE SCALE GENOMIC DNA]</scope>
    <source>
        <strain evidence="5">IN4F17</strain>
        <tissue evidence="5">Whole Body</tissue>
    </source>
</reference>
<feature type="domain" description="Apple" evidence="3">
    <location>
        <begin position="7"/>
        <end position="90"/>
    </location>
</feature>
<protein>
    <submittedName>
        <fullName evidence="5">Uncharacterized protein</fullName>
    </submittedName>
</protein>
<organism evidence="5 6">
    <name type="scientific">Cordylochernes scorpioides</name>
    <dbReference type="NCBI Taxonomy" id="51811"/>
    <lineage>
        <taxon>Eukaryota</taxon>
        <taxon>Metazoa</taxon>
        <taxon>Ecdysozoa</taxon>
        <taxon>Arthropoda</taxon>
        <taxon>Chelicerata</taxon>
        <taxon>Arachnida</taxon>
        <taxon>Pseudoscorpiones</taxon>
        <taxon>Cheliferoidea</taxon>
        <taxon>Chernetidae</taxon>
        <taxon>Cordylochernes</taxon>
    </lineage>
</organism>
<dbReference type="Gene3D" id="3.50.4.10">
    <property type="entry name" value="Hepatocyte Growth Factor"/>
    <property type="match status" value="4"/>
</dbReference>
<evidence type="ECO:0000259" key="3">
    <source>
        <dbReference type="PROSITE" id="PS50948"/>
    </source>
</evidence>
<feature type="region of interest" description="Disordered" evidence="1">
    <location>
        <begin position="357"/>
        <end position="441"/>
    </location>
</feature>